<dbReference type="PRINTS" id="PR00081">
    <property type="entry name" value="GDHRDH"/>
</dbReference>
<reference evidence="3 4" key="1">
    <citation type="submission" date="2019-03" db="EMBL/GenBank/DDBJ databases">
        <title>Genomics of glacier-inhabiting Cryobacterium strains.</title>
        <authorList>
            <person name="Liu Q."/>
            <person name="Xin Y.-H."/>
        </authorList>
    </citation>
    <scope>NUCLEOTIDE SEQUENCE [LARGE SCALE GENOMIC DNA]</scope>
    <source>
        <strain evidence="3 4">TMT4-23</strain>
    </source>
</reference>
<comment type="similarity">
    <text evidence="1">Belongs to the short-chain dehydrogenases/reductases (SDR) family.</text>
</comment>
<dbReference type="PANTHER" id="PTHR43639:SF1">
    <property type="entry name" value="SHORT-CHAIN DEHYDROGENASE_REDUCTASE FAMILY PROTEIN"/>
    <property type="match status" value="1"/>
</dbReference>
<dbReference type="SUPFAM" id="SSF51735">
    <property type="entry name" value="NAD(P)-binding Rossmann-fold domains"/>
    <property type="match status" value="1"/>
</dbReference>
<evidence type="ECO:0000256" key="2">
    <source>
        <dbReference type="ARBA" id="ARBA00023002"/>
    </source>
</evidence>
<keyword evidence="4" id="KW-1185">Reference proteome</keyword>
<dbReference type="Proteomes" id="UP000298355">
    <property type="component" value="Unassembled WGS sequence"/>
</dbReference>
<comment type="caution">
    <text evidence="3">The sequence shown here is derived from an EMBL/GenBank/DDBJ whole genome shotgun (WGS) entry which is preliminary data.</text>
</comment>
<evidence type="ECO:0000313" key="4">
    <source>
        <dbReference type="Proteomes" id="UP000298355"/>
    </source>
</evidence>
<dbReference type="Gene3D" id="3.40.50.720">
    <property type="entry name" value="NAD(P)-binding Rossmann-like Domain"/>
    <property type="match status" value="1"/>
</dbReference>
<sequence length="261" mass="26468">MTSTPTQQIRARLTGRTALVTGATSGIGEAIANALAAEGAHVVVGGRDRPRGDAIVAAIRSSGGRADFIAVDLGGSSDDIRGFATDVTRALGGRIDILINNAGIYPATATADLDDTDLEAMLAVNVRAPHVLVGQIAPAMAGRGSGCIVNVGSWMARVGNPFAAMYSATKAAEEQLTRSWAAEFGPRGVRVNTVAPGVTLTPGNEAARPVLDSMTASTPAGVVIRPSDIASGVLFLVSDDATMIHGVILDVDGGISATRPA</sequence>
<evidence type="ECO:0000256" key="1">
    <source>
        <dbReference type="ARBA" id="ARBA00006484"/>
    </source>
</evidence>
<organism evidence="3 4">
    <name type="scientific">Cryobacterium breve</name>
    <dbReference type="NCBI Taxonomy" id="1259258"/>
    <lineage>
        <taxon>Bacteria</taxon>
        <taxon>Bacillati</taxon>
        <taxon>Actinomycetota</taxon>
        <taxon>Actinomycetes</taxon>
        <taxon>Micrococcales</taxon>
        <taxon>Microbacteriaceae</taxon>
        <taxon>Cryobacterium</taxon>
    </lineage>
</organism>
<protein>
    <submittedName>
        <fullName evidence="3">SDR family oxidoreductase</fullName>
    </submittedName>
</protein>
<name>A0ABY2J6B1_9MICO</name>
<dbReference type="InterPro" id="IPR002347">
    <property type="entry name" value="SDR_fam"/>
</dbReference>
<gene>
    <name evidence="3" type="ORF">E3O65_05600</name>
</gene>
<dbReference type="EMBL" id="SOGJ01000013">
    <property type="protein sequence ID" value="TFC99603.1"/>
    <property type="molecule type" value="Genomic_DNA"/>
</dbReference>
<dbReference type="RefSeq" id="WP_134362764.1">
    <property type="nucleotide sequence ID" value="NZ_SOGJ01000013.1"/>
</dbReference>
<dbReference type="Pfam" id="PF13561">
    <property type="entry name" value="adh_short_C2"/>
    <property type="match status" value="1"/>
</dbReference>
<dbReference type="PRINTS" id="PR00080">
    <property type="entry name" value="SDRFAMILY"/>
</dbReference>
<dbReference type="CDD" id="cd05233">
    <property type="entry name" value="SDR_c"/>
    <property type="match status" value="1"/>
</dbReference>
<keyword evidence="2" id="KW-0560">Oxidoreductase</keyword>
<dbReference type="PANTHER" id="PTHR43639">
    <property type="entry name" value="OXIDOREDUCTASE, SHORT-CHAIN DEHYDROGENASE/REDUCTASE FAMILY (AFU_ORTHOLOGUE AFUA_5G02870)"/>
    <property type="match status" value="1"/>
</dbReference>
<dbReference type="InterPro" id="IPR036291">
    <property type="entry name" value="NAD(P)-bd_dom_sf"/>
</dbReference>
<accession>A0ABY2J6B1</accession>
<proteinExistence type="inferred from homology"/>
<evidence type="ECO:0000313" key="3">
    <source>
        <dbReference type="EMBL" id="TFC99603.1"/>
    </source>
</evidence>